<dbReference type="InterPro" id="IPR000719">
    <property type="entry name" value="Prot_kinase_dom"/>
</dbReference>
<dbReference type="PROSITE" id="PS50011">
    <property type="entry name" value="PROTEIN_KINASE_DOM"/>
    <property type="match status" value="1"/>
</dbReference>
<gene>
    <name evidence="14" type="ORF">CCH79_00001265</name>
</gene>
<feature type="domain" description="RGS" evidence="13">
    <location>
        <begin position="283"/>
        <end position="400"/>
    </location>
</feature>
<dbReference type="GO" id="GO:0050254">
    <property type="term" value="F:rhodopsin kinase activity"/>
    <property type="evidence" value="ECO:0007669"/>
    <property type="project" value="UniProtKB-ARBA"/>
</dbReference>
<proteinExistence type="inferred from homology"/>
<keyword evidence="5" id="KW-0597">Phosphoprotein</keyword>
<dbReference type="InterPro" id="IPR016137">
    <property type="entry name" value="RGS"/>
</dbReference>
<dbReference type="Gene3D" id="3.30.200.20">
    <property type="entry name" value="Phosphorylase Kinase, domain 1"/>
    <property type="match status" value="1"/>
</dbReference>
<dbReference type="SMART" id="SM00220">
    <property type="entry name" value="S_TKc"/>
    <property type="match status" value="1"/>
</dbReference>
<evidence type="ECO:0000256" key="8">
    <source>
        <dbReference type="ARBA" id="ARBA00022777"/>
    </source>
</evidence>
<dbReference type="Pfam" id="PF00069">
    <property type="entry name" value="Pkinase"/>
    <property type="match status" value="1"/>
</dbReference>
<dbReference type="STRING" id="33528.ENSGAFP00000010874"/>
<feature type="domain" description="Protein kinase" evidence="12">
    <location>
        <begin position="415"/>
        <end position="677"/>
    </location>
</feature>
<accession>A0A315W516</accession>
<comment type="similarity">
    <text evidence="2">Belongs to the protein kinase superfamily. AGC Ser/Thr protein kinase family. GPRK subfamily.</text>
</comment>
<dbReference type="InterPro" id="IPR008271">
    <property type="entry name" value="Ser/Thr_kinase_AS"/>
</dbReference>
<evidence type="ECO:0000256" key="3">
    <source>
        <dbReference type="ARBA" id="ARBA00012433"/>
    </source>
</evidence>
<evidence type="ECO:0000259" key="12">
    <source>
        <dbReference type="PROSITE" id="PS50011"/>
    </source>
</evidence>
<dbReference type="PROSITE" id="PS00107">
    <property type="entry name" value="PROTEIN_KINASE_ATP"/>
    <property type="match status" value="1"/>
</dbReference>
<evidence type="ECO:0000256" key="9">
    <source>
        <dbReference type="ARBA" id="ARBA00022840"/>
    </source>
</evidence>
<dbReference type="FunFam" id="1.10.167.10:FF:000009">
    <property type="entry name" value="G protein-coupled receptor kinase"/>
    <property type="match status" value="1"/>
</dbReference>
<dbReference type="InterPro" id="IPR044926">
    <property type="entry name" value="RGS_subdomain_2"/>
</dbReference>
<keyword evidence="15" id="KW-1185">Reference proteome</keyword>
<sequence>MNSQMSLVAKTMKNVTGSGRTMLFLLENMQRATGRVSMVAAGCSYLDFVKHQDGHYGGEQAEGYEDVLHVLHDSRENNQASASQDAQHQQLTSSNHSMGITTSEILPVSLQDVDLPPDGEAIPGVDFVDVSDVIFPSVGEAKLSCGRQHARQVLVEELDQFAVIAPHQLFHRLGQEGTFLERLECGADQQPHCIGQVLQHHSCALQARDLLRVEDMKKVDGHEEGHREVLPHSVDGRSIIQWFWNYVRGSGGHKGRSWRWKEMLRFPHISECRELAKTIERDYYDLCVYQPIGKKLFHLYCLTRPDLHNYMLLLDALETFETKTDEERKSFGFYIIQTFIRSQSNQCVPSLAKHEQSCINSLELDPCEDVFHKCKEFLHEYLSQEPFTQYQFSMHFDRFLQWKHLERRPITKHNFREYRLLGKGGFGEVWASQVRATGMMYACKKLEKTHVKKWQGEHMALNEKELLEEVDSRFVVNLAYAYETKHSLCMVLTMMSGGDLRFHIHNMGKPGLAMDRVCFYAAEVCCGLIHLHQKSIVYRDLKPENILLDDNGHIRISDLGLAVKLEDGDLVHGRVGTLYYMAPEVISKEKYNMSPDWWGLGCLIYEMIAGKSPFRDKGERPKSSEMEKRIKSTTVEYNEKFSNDAVDICSALLNRDPKHRLGCQGSGGKEVKSHPFFRQINFRMLEAGLVEPSFKPDPRLVYCDDVQDIEEFCALRGVVLNQSDGEFYAKFNTGSVPRSWQNELIDTGCFEELNVFGPMGSRPPDLDWSLGPRSPKAKQGLLRRMFRRHERVSPVFESVNDTTQIQQMMVNIACPMERSAQLSKTNTDPSHVLPSLKQFVFVQQRQQHPLIQTGPVQITRNGFSSPAVQLQFLRVRSMRVWLCQDVAIAILVEWVFQWITMRGQSLG</sequence>
<evidence type="ECO:0000256" key="5">
    <source>
        <dbReference type="ARBA" id="ARBA00022553"/>
    </source>
</evidence>
<dbReference type="GO" id="GO:0005737">
    <property type="term" value="C:cytoplasm"/>
    <property type="evidence" value="ECO:0007669"/>
    <property type="project" value="TreeGrafter"/>
</dbReference>
<evidence type="ECO:0000313" key="14">
    <source>
        <dbReference type="EMBL" id="PWA26878.1"/>
    </source>
</evidence>
<dbReference type="Proteomes" id="UP000250572">
    <property type="component" value="Unassembled WGS sequence"/>
</dbReference>
<feature type="binding site" evidence="11">
    <location>
        <position position="444"/>
    </location>
    <ligand>
        <name>ATP</name>
        <dbReference type="ChEBI" id="CHEBI:30616"/>
    </ligand>
</feature>
<dbReference type="Gene3D" id="1.10.510.10">
    <property type="entry name" value="Transferase(Phosphotransferase) domain 1"/>
    <property type="match status" value="1"/>
</dbReference>
<dbReference type="PANTHER" id="PTHR24355:SF26">
    <property type="entry name" value="G PROTEIN-COUPLED RECEPTOR KINASE"/>
    <property type="match status" value="1"/>
</dbReference>
<keyword evidence="4" id="KW-0723">Serine/threonine-protein kinase</keyword>
<dbReference type="EMBL" id="NHOQ01001156">
    <property type="protein sequence ID" value="PWA26878.1"/>
    <property type="molecule type" value="Genomic_DNA"/>
</dbReference>
<dbReference type="SMART" id="SM00133">
    <property type="entry name" value="S_TK_X"/>
    <property type="match status" value="1"/>
</dbReference>
<keyword evidence="7 11" id="KW-0547">Nucleotide-binding</keyword>
<evidence type="ECO:0000256" key="2">
    <source>
        <dbReference type="ARBA" id="ARBA00009793"/>
    </source>
</evidence>
<dbReference type="PRINTS" id="PR00717">
    <property type="entry name" value="GPCRKINASE"/>
</dbReference>
<feature type="active site" description="Proton acceptor" evidence="10">
    <location>
        <position position="540"/>
    </location>
</feature>
<evidence type="ECO:0000256" key="6">
    <source>
        <dbReference type="ARBA" id="ARBA00022679"/>
    </source>
</evidence>
<comment type="catalytic activity">
    <reaction evidence="1">
        <text>[G-protein-coupled receptor] + ATP = [G-protein-coupled receptor]-phosphate + ADP + H(+)</text>
        <dbReference type="Rhea" id="RHEA:12008"/>
        <dbReference type="Rhea" id="RHEA-COMP:11260"/>
        <dbReference type="Rhea" id="RHEA-COMP:11261"/>
        <dbReference type="ChEBI" id="CHEBI:15378"/>
        <dbReference type="ChEBI" id="CHEBI:30616"/>
        <dbReference type="ChEBI" id="CHEBI:43176"/>
        <dbReference type="ChEBI" id="CHEBI:68546"/>
        <dbReference type="ChEBI" id="CHEBI:456216"/>
        <dbReference type="EC" id="2.7.11.16"/>
    </reaction>
</comment>
<dbReference type="Pfam" id="PF00615">
    <property type="entry name" value="RGS"/>
    <property type="match status" value="1"/>
</dbReference>
<dbReference type="SUPFAM" id="SSF48097">
    <property type="entry name" value="Regulator of G-protein signaling, RGS"/>
    <property type="match status" value="1"/>
</dbReference>
<comment type="caution">
    <text evidence="14">The sequence shown here is derived from an EMBL/GenBank/DDBJ whole genome shotgun (WGS) entry which is preliminary data.</text>
</comment>
<evidence type="ECO:0000256" key="1">
    <source>
        <dbReference type="ARBA" id="ARBA00001256"/>
    </source>
</evidence>
<dbReference type="InterPro" id="IPR011009">
    <property type="entry name" value="Kinase-like_dom_sf"/>
</dbReference>
<protein>
    <recommendedName>
        <fullName evidence="3">[G-protein-coupled receptor] kinase</fullName>
        <ecNumber evidence="3">2.7.11.16</ecNumber>
    </recommendedName>
</protein>
<reference evidence="14 15" key="1">
    <citation type="journal article" date="2018" name="G3 (Bethesda)">
        <title>A High-Quality Reference Genome for the Invasive Mosquitofish Gambusia affinis Using a Chicago Library.</title>
        <authorList>
            <person name="Hoffberg S.L."/>
            <person name="Troendle N.J."/>
            <person name="Glenn T.C."/>
            <person name="Mahmud O."/>
            <person name="Louha S."/>
            <person name="Chalopin D."/>
            <person name="Bennetzen J.L."/>
            <person name="Mauricio R."/>
        </authorList>
    </citation>
    <scope>NUCLEOTIDE SEQUENCE [LARGE SCALE GENOMIC DNA]</scope>
    <source>
        <strain evidence="14">NE01/NJP1002.9</strain>
        <tissue evidence="14">Muscle</tissue>
    </source>
</reference>
<dbReference type="CDD" id="cd05605">
    <property type="entry name" value="STKc_GRK4_like"/>
    <property type="match status" value="1"/>
</dbReference>
<dbReference type="InterPro" id="IPR000239">
    <property type="entry name" value="GPCR_kinase"/>
</dbReference>
<dbReference type="InterPro" id="IPR036305">
    <property type="entry name" value="RGS_sf"/>
</dbReference>
<dbReference type="AlphaFoldDB" id="A0A315W516"/>
<keyword evidence="6" id="KW-0808">Transferase</keyword>
<dbReference type="GO" id="GO:0009966">
    <property type="term" value="P:regulation of signal transduction"/>
    <property type="evidence" value="ECO:0007669"/>
    <property type="project" value="TreeGrafter"/>
</dbReference>
<organism evidence="14 15">
    <name type="scientific">Gambusia affinis</name>
    <name type="common">Western mosquitofish</name>
    <name type="synonym">Heterandria affinis</name>
    <dbReference type="NCBI Taxonomy" id="33528"/>
    <lineage>
        <taxon>Eukaryota</taxon>
        <taxon>Metazoa</taxon>
        <taxon>Chordata</taxon>
        <taxon>Craniata</taxon>
        <taxon>Vertebrata</taxon>
        <taxon>Euteleostomi</taxon>
        <taxon>Actinopterygii</taxon>
        <taxon>Neopterygii</taxon>
        <taxon>Teleostei</taxon>
        <taxon>Neoteleostei</taxon>
        <taxon>Acanthomorphata</taxon>
        <taxon>Ovalentaria</taxon>
        <taxon>Atherinomorphae</taxon>
        <taxon>Cyprinodontiformes</taxon>
        <taxon>Poeciliidae</taxon>
        <taxon>Poeciliinae</taxon>
        <taxon>Gambusia</taxon>
    </lineage>
</organism>
<dbReference type="FunFam" id="1.10.510.10:FF:000074">
    <property type="entry name" value="G protein-coupled receptor kinase"/>
    <property type="match status" value="1"/>
</dbReference>
<dbReference type="InterPro" id="IPR000961">
    <property type="entry name" value="AGC-kinase_C"/>
</dbReference>
<evidence type="ECO:0000313" key="15">
    <source>
        <dbReference type="Proteomes" id="UP000250572"/>
    </source>
</evidence>
<dbReference type="Gene3D" id="1.10.167.10">
    <property type="entry name" value="Regulator of G-protein Signalling 4, domain 2"/>
    <property type="match status" value="1"/>
</dbReference>
<dbReference type="InterPro" id="IPR017441">
    <property type="entry name" value="Protein_kinase_ATP_BS"/>
</dbReference>
<dbReference type="PANTHER" id="PTHR24355">
    <property type="entry name" value="G PROTEIN-COUPLED RECEPTOR KINASE/RIBOSOMAL PROTEIN S6 KINASE"/>
    <property type="match status" value="1"/>
</dbReference>
<dbReference type="PROSITE" id="PS00108">
    <property type="entry name" value="PROTEIN_KINASE_ST"/>
    <property type="match status" value="1"/>
</dbReference>
<evidence type="ECO:0000256" key="11">
    <source>
        <dbReference type="PROSITE-ProRule" id="PRU10141"/>
    </source>
</evidence>
<evidence type="ECO:0000259" key="13">
    <source>
        <dbReference type="PROSITE" id="PS50132"/>
    </source>
</evidence>
<evidence type="ECO:0000256" key="4">
    <source>
        <dbReference type="ARBA" id="ARBA00022527"/>
    </source>
</evidence>
<name>A0A315W516_GAMAF</name>
<evidence type="ECO:0000256" key="10">
    <source>
        <dbReference type="PIRSR" id="PIRSR600239-51"/>
    </source>
</evidence>
<dbReference type="SMART" id="SM00315">
    <property type="entry name" value="RGS"/>
    <property type="match status" value="1"/>
</dbReference>
<keyword evidence="9 11" id="KW-0067">ATP-binding</keyword>
<dbReference type="GO" id="GO:0005524">
    <property type="term" value="F:ATP binding"/>
    <property type="evidence" value="ECO:0007669"/>
    <property type="project" value="UniProtKB-UniRule"/>
</dbReference>
<keyword evidence="8" id="KW-0418">Kinase</keyword>
<dbReference type="PROSITE" id="PS50132">
    <property type="entry name" value="RGS"/>
    <property type="match status" value="1"/>
</dbReference>
<dbReference type="EC" id="2.7.11.16" evidence="3"/>
<dbReference type="GO" id="GO:0007165">
    <property type="term" value="P:signal transduction"/>
    <property type="evidence" value="ECO:0007669"/>
    <property type="project" value="InterPro"/>
</dbReference>
<dbReference type="SUPFAM" id="SSF56112">
    <property type="entry name" value="Protein kinase-like (PK-like)"/>
    <property type="match status" value="1"/>
</dbReference>
<evidence type="ECO:0000256" key="7">
    <source>
        <dbReference type="ARBA" id="ARBA00022741"/>
    </source>
</evidence>